<organism evidence="1 2">
    <name type="scientific">Cyclobacterium xiamenense</name>
    <dbReference type="NCBI Taxonomy" id="1297121"/>
    <lineage>
        <taxon>Bacteria</taxon>
        <taxon>Pseudomonadati</taxon>
        <taxon>Bacteroidota</taxon>
        <taxon>Cytophagia</taxon>
        <taxon>Cytophagales</taxon>
        <taxon>Cyclobacteriaceae</taxon>
        <taxon>Cyclobacterium</taxon>
    </lineage>
</organism>
<evidence type="ECO:0000313" key="2">
    <source>
        <dbReference type="Proteomes" id="UP000199403"/>
    </source>
</evidence>
<dbReference type="NCBIfam" id="TIGR03514">
    <property type="entry name" value="GldB_lipo"/>
    <property type="match status" value="1"/>
</dbReference>
<protein>
    <submittedName>
        <fullName evidence="1">Gliding motility-associated lipoprotein GldB</fullName>
    </submittedName>
</protein>
<keyword evidence="2" id="KW-1185">Reference proteome</keyword>
<dbReference type="EMBL" id="FNZH01000002">
    <property type="protein sequence ID" value="SEJ18356.1"/>
    <property type="molecule type" value="Genomic_DNA"/>
</dbReference>
<dbReference type="AlphaFoldDB" id="A0A1H6WRC7"/>
<dbReference type="RefSeq" id="WP_092172267.1">
    <property type="nucleotide sequence ID" value="NZ_FNZH01000002.1"/>
</dbReference>
<dbReference type="PROSITE" id="PS51257">
    <property type="entry name" value="PROKAR_LIPOPROTEIN"/>
    <property type="match status" value="1"/>
</dbReference>
<dbReference type="InterPro" id="IPR019853">
    <property type="entry name" value="GldB-like"/>
</dbReference>
<dbReference type="Proteomes" id="UP000199403">
    <property type="component" value="Unassembled WGS sequence"/>
</dbReference>
<name>A0A1H6WRC7_9BACT</name>
<evidence type="ECO:0000313" key="1">
    <source>
        <dbReference type="EMBL" id="SEJ18356.1"/>
    </source>
</evidence>
<sequence length="333" mass="38598">MTRSAYGLSLGFVFLVFSSCGNSNEPCTLPDSYLEIPVEVRLHRMEQLFFEDLTEEKLTEHLENYPEFSSAMFGNMGFENEAQLKTELLLIHSDSGMQELYEEVAIHFDTVAEIEESLEDAFRGILFHFPEFKVPEVYTFVTGFGTDLIVEEDIIIIGLDYFLPEDHRFQPLELPQYIVKRYTEEHLIPTIVTAISSQFNQTDLGDRTLLAEMIFYGKAYHFAKTILPCTPDEYIIGYEKKEVIGSYANEEMIWGHFIENELLYETNAFEIRRYVGEAPFTDVISPDAPGRIGRWLGWNIVDDYRNNNNLSLSELMQQQDAREIFKLSGYKPR</sequence>
<dbReference type="Pfam" id="PF25594">
    <property type="entry name" value="GldB_lipo"/>
    <property type="match status" value="1"/>
</dbReference>
<dbReference type="STRING" id="1416801.SAMN05192553_102806"/>
<reference evidence="2" key="1">
    <citation type="submission" date="2016-10" db="EMBL/GenBank/DDBJ databases">
        <authorList>
            <person name="Varghese N."/>
            <person name="Submissions S."/>
        </authorList>
    </citation>
    <scope>NUCLEOTIDE SEQUENCE [LARGE SCALE GENOMIC DNA]</scope>
    <source>
        <strain evidence="2">IBRC-M 10761</strain>
    </source>
</reference>
<dbReference type="OrthoDB" id="976022at2"/>
<proteinExistence type="predicted"/>
<accession>A0A1H6WRC7</accession>
<keyword evidence="1" id="KW-0449">Lipoprotein</keyword>
<gene>
    <name evidence="1" type="ORF">SAMN05192553_102806</name>
</gene>